<comment type="subunit">
    <text evidence="11">Homooctamer.</text>
</comment>
<gene>
    <name evidence="13" type="primary">hemB</name>
    <name evidence="13" type="ordered locus">wcw_0038</name>
</gene>
<evidence type="ECO:0000256" key="1">
    <source>
        <dbReference type="ARBA" id="ARBA00004694"/>
    </source>
</evidence>
<dbReference type="NCBIfam" id="NF006762">
    <property type="entry name" value="PRK09283.1"/>
    <property type="match status" value="1"/>
</dbReference>
<dbReference type="OrthoDB" id="9805001at2"/>
<dbReference type="CDD" id="cd04823">
    <property type="entry name" value="ALAD_PBGS_aspartate_rich"/>
    <property type="match status" value="1"/>
</dbReference>
<evidence type="ECO:0000256" key="9">
    <source>
        <dbReference type="PIRSR" id="PIRSR001415-1"/>
    </source>
</evidence>
<dbReference type="Pfam" id="PF00490">
    <property type="entry name" value="ALAD"/>
    <property type="match status" value="1"/>
</dbReference>
<organism evidence="13 14">
    <name type="scientific">Waddlia chondrophila (strain ATCC VR-1470 / WSU 86-1044)</name>
    <dbReference type="NCBI Taxonomy" id="716544"/>
    <lineage>
        <taxon>Bacteria</taxon>
        <taxon>Pseudomonadati</taxon>
        <taxon>Chlamydiota</taxon>
        <taxon>Chlamydiia</taxon>
        <taxon>Parachlamydiales</taxon>
        <taxon>Waddliaceae</taxon>
        <taxon>Waddlia</taxon>
    </lineage>
</organism>
<dbReference type="HOGENOM" id="CLU_035731_0_0_0"/>
<feature type="active site" description="Schiff-base intermediate with substrate" evidence="9">
    <location>
        <position position="211"/>
    </location>
</feature>
<dbReference type="KEGG" id="wch:wcw_0038"/>
<evidence type="ECO:0000256" key="4">
    <source>
        <dbReference type="ARBA" id="ARBA00020771"/>
    </source>
</evidence>
<accession>D6YTF4</accession>
<feature type="active site" description="Schiff-base intermediate with substrate" evidence="9">
    <location>
        <position position="264"/>
    </location>
</feature>
<proteinExistence type="inferred from homology"/>
<dbReference type="eggNOG" id="COG0113">
    <property type="taxonomic scope" value="Bacteria"/>
</dbReference>
<reference evidence="13 14" key="1">
    <citation type="journal article" date="2010" name="PLoS ONE">
        <title>The Waddlia genome: a window into chlamydial biology.</title>
        <authorList>
            <person name="Bertelli C."/>
            <person name="Collyn F."/>
            <person name="Croxatto A."/>
            <person name="Ruckert C."/>
            <person name="Polkinghorne A."/>
            <person name="Kebbi-Beghdadi C."/>
            <person name="Goesmann A."/>
            <person name="Vaughan L."/>
            <person name="Greub G."/>
        </authorList>
    </citation>
    <scope>NUCLEOTIDE SEQUENCE [LARGE SCALE GENOMIC DNA]</scope>
    <source>
        <strain evidence="14">ATCC VR-1470 / WSU 86-1044</strain>
    </source>
</reference>
<evidence type="ECO:0000256" key="7">
    <source>
        <dbReference type="ARBA" id="ARBA00023244"/>
    </source>
</evidence>
<dbReference type="RefSeq" id="WP_013181143.1">
    <property type="nucleotide sequence ID" value="NC_014225.1"/>
</dbReference>
<dbReference type="GO" id="GO:0006782">
    <property type="term" value="P:protoporphyrinogen IX biosynthetic process"/>
    <property type="evidence" value="ECO:0007669"/>
    <property type="project" value="UniProtKB-UniPathway"/>
</dbReference>
<dbReference type="GO" id="GO:0004655">
    <property type="term" value="F:porphobilinogen synthase activity"/>
    <property type="evidence" value="ECO:0007669"/>
    <property type="project" value="UniProtKB-EC"/>
</dbReference>
<dbReference type="InterPro" id="IPR030656">
    <property type="entry name" value="ALAD_AS"/>
</dbReference>
<keyword evidence="7 11" id="KW-0627">Porphyrin biosynthesis</keyword>
<evidence type="ECO:0000256" key="2">
    <source>
        <dbReference type="ARBA" id="ARBA00008055"/>
    </source>
</evidence>
<evidence type="ECO:0000256" key="5">
    <source>
        <dbReference type="ARBA" id="ARBA00023133"/>
    </source>
</evidence>
<comment type="catalytic activity">
    <reaction evidence="8 11">
        <text>2 5-aminolevulinate = porphobilinogen + 2 H2O + H(+)</text>
        <dbReference type="Rhea" id="RHEA:24064"/>
        <dbReference type="ChEBI" id="CHEBI:15377"/>
        <dbReference type="ChEBI" id="CHEBI:15378"/>
        <dbReference type="ChEBI" id="CHEBI:58126"/>
        <dbReference type="ChEBI" id="CHEBI:356416"/>
        <dbReference type="EC" id="4.2.1.24"/>
    </reaction>
</comment>
<dbReference type="GO" id="GO:0008270">
    <property type="term" value="F:zinc ion binding"/>
    <property type="evidence" value="ECO:0007669"/>
    <property type="project" value="TreeGrafter"/>
</dbReference>
<evidence type="ECO:0000313" key="13">
    <source>
        <dbReference type="EMBL" id="ADI37415.1"/>
    </source>
</evidence>
<dbReference type="Gene3D" id="3.20.20.70">
    <property type="entry name" value="Aldolase class I"/>
    <property type="match status" value="1"/>
</dbReference>
<dbReference type="PANTHER" id="PTHR11458:SF0">
    <property type="entry name" value="DELTA-AMINOLEVULINIC ACID DEHYDRATASE"/>
    <property type="match status" value="1"/>
</dbReference>
<keyword evidence="5" id="KW-0350">Heme biosynthesis</keyword>
<dbReference type="EC" id="4.2.1.24" evidence="3 11"/>
<evidence type="ECO:0000256" key="6">
    <source>
        <dbReference type="ARBA" id="ARBA00023239"/>
    </source>
</evidence>
<evidence type="ECO:0000256" key="11">
    <source>
        <dbReference type="RuleBase" id="RU000515"/>
    </source>
</evidence>
<dbReference type="SMART" id="SM01004">
    <property type="entry name" value="ALAD"/>
    <property type="match status" value="1"/>
</dbReference>
<dbReference type="AlphaFoldDB" id="D6YTF4"/>
<dbReference type="GO" id="GO:0005829">
    <property type="term" value="C:cytosol"/>
    <property type="evidence" value="ECO:0007669"/>
    <property type="project" value="TreeGrafter"/>
</dbReference>
<dbReference type="EMBL" id="CP001928">
    <property type="protein sequence ID" value="ADI37415.1"/>
    <property type="molecule type" value="Genomic_DNA"/>
</dbReference>
<dbReference type="UniPathway" id="UPA00251">
    <property type="reaction ID" value="UER00318"/>
</dbReference>
<dbReference type="InterPro" id="IPR013785">
    <property type="entry name" value="Aldolase_TIM"/>
</dbReference>
<evidence type="ECO:0000256" key="3">
    <source>
        <dbReference type="ARBA" id="ARBA00012053"/>
    </source>
</evidence>
<keyword evidence="6 11" id="KW-0456">Lyase</keyword>
<dbReference type="Proteomes" id="UP000001505">
    <property type="component" value="Chromosome"/>
</dbReference>
<evidence type="ECO:0000256" key="8">
    <source>
        <dbReference type="ARBA" id="ARBA00047651"/>
    </source>
</evidence>
<dbReference type="PROSITE" id="PS00169">
    <property type="entry name" value="D_ALA_DEHYDRATASE"/>
    <property type="match status" value="1"/>
</dbReference>
<dbReference type="STRING" id="716544.wcw_0038"/>
<name>D6YTF4_WADCW</name>
<keyword evidence="14" id="KW-1185">Reference proteome</keyword>
<keyword evidence="10" id="KW-0460">Magnesium</keyword>
<evidence type="ECO:0000313" key="14">
    <source>
        <dbReference type="Proteomes" id="UP000001505"/>
    </source>
</evidence>
<protein>
    <recommendedName>
        <fullName evidence="4 11">Delta-aminolevulinic acid dehydratase</fullName>
        <ecNumber evidence="3 11">4.2.1.24</ecNumber>
    </recommendedName>
</protein>
<feature type="binding site" evidence="10">
    <location>
        <position position="249"/>
    </location>
    <ligand>
        <name>Mg(2+)</name>
        <dbReference type="ChEBI" id="CHEBI:18420"/>
    </ligand>
</feature>
<comment type="similarity">
    <text evidence="2 12">Belongs to the ALAD family.</text>
</comment>
<dbReference type="InterPro" id="IPR001731">
    <property type="entry name" value="ALAD"/>
</dbReference>
<dbReference type="PRINTS" id="PR00144">
    <property type="entry name" value="DALDHYDRTASE"/>
</dbReference>
<evidence type="ECO:0000256" key="12">
    <source>
        <dbReference type="RuleBase" id="RU004161"/>
    </source>
</evidence>
<evidence type="ECO:0000256" key="10">
    <source>
        <dbReference type="PIRSR" id="PIRSR001415-5"/>
    </source>
</evidence>
<keyword evidence="10" id="KW-0479">Metal-binding</keyword>
<sequence length="340" mass="37590">MESHLIEQEIENAHLTITRRLRRNRKSSAIRSLSKETRLHPSDFVAPIFLLEGRGIKEEVSSMPGVYRYTIDQAIEEIKELYDAGIRAVDLFPVVPSERKDSFGSEAIRSDNLVLRAIERIKSKVPQMCVMVDIALDPYTDHGHDGLINSEGIVINDLTVRLLAKMSLLAAQAGADVVAPSDMMDGRVAHIRQCLDEKGYENTSILSYGAKYASSLYGPFRDGIGSSLKIGDKQTYQMDPANIREALLECSVDEWEGADMLMVKPALAYLDVITKLREQSDLPVAAYQVSGEYAMIMAAAAKGWLDADKVIMETLLSIKRAGASIIFTYAAKRAAAMINT</sequence>
<dbReference type="FunFam" id="3.20.20.70:FF:000019">
    <property type="entry name" value="Delta-aminolevulinic acid dehydratase"/>
    <property type="match status" value="1"/>
</dbReference>
<dbReference type="PANTHER" id="PTHR11458">
    <property type="entry name" value="DELTA-AMINOLEVULINIC ACID DEHYDRATASE"/>
    <property type="match status" value="1"/>
</dbReference>
<dbReference type="SUPFAM" id="SSF51569">
    <property type="entry name" value="Aldolase"/>
    <property type="match status" value="1"/>
</dbReference>
<dbReference type="PIRSF" id="PIRSF001415">
    <property type="entry name" value="Porphbilin_synth"/>
    <property type="match status" value="1"/>
</dbReference>
<comment type="pathway">
    <text evidence="1">Porphyrin-containing compound metabolism; protoporphyrin-IX biosynthesis; coproporphyrinogen-III from 5-aminolevulinate: step 1/4.</text>
</comment>